<dbReference type="OrthoDB" id="1683854at2759"/>
<dbReference type="Proteomes" id="UP000585474">
    <property type="component" value="Unassembled WGS sequence"/>
</dbReference>
<comment type="caution">
    <text evidence="1">The sequence shown here is derived from an EMBL/GenBank/DDBJ whole genome shotgun (WGS) entry which is preliminary data.</text>
</comment>
<evidence type="ECO:0000313" key="1">
    <source>
        <dbReference type="EMBL" id="GFY89493.1"/>
    </source>
</evidence>
<proteinExistence type="predicted"/>
<dbReference type="EMBL" id="BJWL01000006">
    <property type="protein sequence ID" value="GFY89493.1"/>
    <property type="molecule type" value="Genomic_DNA"/>
</dbReference>
<sequence length="59" mass="6680">MLEADKESHHLLRIPMEELSLEELGQLKAATEELREKVCERVDELMKGGANHGEGPSFF</sequence>
<protein>
    <submittedName>
        <fullName evidence="1">Uncharacterized protein</fullName>
    </submittedName>
</protein>
<evidence type="ECO:0000313" key="2">
    <source>
        <dbReference type="Proteomes" id="UP000585474"/>
    </source>
</evidence>
<reference evidence="1 2" key="1">
    <citation type="submission" date="2019-07" db="EMBL/GenBank/DDBJ databases">
        <title>De Novo Assembly of kiwifruit Actinidia rufa.</title>
        <authorList>
            <person name="Sugita-Konishi S."/>
            <person name="Sato K."/>
            <person name="Mori E."/>
            <person name="Abe Y."/>
            <person name="Kisaki G."/>
            <person name="Hamano K."/>
            <person name="Suezawa K."/>
            <person name="Otani M."/>
            <person name="Fukuda T."/>
            <person name="Manabe T."/>
            <person name="Gomi K."/>
            <person name="Tabuchi M."/>
            <person name="Akimitsu K."/>
            <person name="Kataoka I."/>
        </authorList>
    </citation>
    <scope>NUCLEOTIDE SEQUENCE [LARGE SCALE GENOMIC DNA]</scope>
    <source>
        <strain evidence="2">cv. Fuchu</strain>
    </source>
</reference>
<keyword evidence="2" id="KW-1185">Reference proteome</keyword>
<accession>A0A7J0EST7</accession>
<name>A0A7J0EST7_9ERIC</name>
<gene>
    <name evidence="1" type="ORF">Acr_06g0014330</name>
</gene>
<dbReference type="AlphaFoldDB" id="A0A7J0EST7"/>
<organism evidence="1 2">
    <name type="scientific">Actinidia rufa</name>
    <dbReference type="NCBI Taxonomy" id="165716"/>
    <lineage>
        <taxon>Eukaryota</taxon>
        <taxon>Viridiplantae</taxon>
        <taxon>Streptophyta</taxon>
        <taxon>Embryophyta</taxon>
        <taxon>Tracheophyta</taxon>
        <taxon>Spermatophyta</taxon>
        <taxon>Magnoliopsida</taxon>
        <taxon>eudicotyledons</taxon>
        <taxon>Gunneridae</taxon>
        <taxon>Pentapetalae</taxon>
        <taxon>asterids</taxon>
        <taxon>Ericales</taxon>
        <taxon>Actinidiaceae</taxon>
        <taxon>Actinidia</taxon>
    </lineage>
</organism>